<dbReference type="AlphaFoldDB" id="A0A5B7SSS4"/>
<organism evidence="1 2">
    <name type="scientific">Aggregatimonas sangjinii</name>
    <dbReference type="NCBI Taxonomy" id="2583587"/>
    <lineage>
        <taxon>Bacteria</taxon>
        <taxon>Pseudomonadati</taxon>
        <taxon>Bacteroidota</taxon>
        <taxon>Flavobacteriia</taxon>
        <taxon>Flavobacteriales</taxon>
        <taxon>Flavobacteriaceae</taxon>
        <taxon>Aggregatimonas</taxon>
    </lineage>
</organism>
<dbReference type="InterPro" id="IPR007454">
    <property type="entry name" value="UPF0250_YbeD-like"/>
</dbReference>
<dbReference type="Pfam" id="PF04359">
    <property type="entry name" value="DUF493"/>
    <property type="match status" value="1"/>
</dbReference>
<keyword evidence="2" id="KW-1185">Reference proteome</keyword>
<proteinExistence type="predicted"/>
<dbReference type="KEGG" id="asag:FGM00_06220"/>
<dbReference type="InterPro" id="IPR027471">
    <property type="entry name" value="YbeD-like_sf"/>
</dbReference>
<dbReference type="Gene3D" id="3.30.70.260">
    <property type="match status" value="1"/>
</dbReference>
<dbReference type="EMBL" id="CP040710">
    <property type="protein sequence ID" value="QCW99713.1"/>
    <property type="molecule type" value="Genomic_DNA"/>
</dbReference>
<accession>A0A5B7SSS4</accession>
<dbReference type="SUPFAM" id="SSF117991">
    <property type="entry name" value="YbeD/HP0495-like"/>
    <property type="match status" value="1"/>
</dbReference>
<protein>
    <submittedName>
        <fullName evidence="1">DUF493 domain-containing protein</fullName>
    </submittedName>
</protein>
<reference evidence="1 2" key="1">
    <citation type="submission" date="2019-05" db="EMBL/GenBank/DDBJ databases">
        <title>Genome sequencing of F202Z8.</title>
        <authorList>
            <person name="Kwon Y.M."/>
        </authorList>
    </citation>
    <scope>NUCLEOTIDE SEQUENCE [LARGE SCALE GENOMIC DNA]</scope>
    <source>
        <strain evidence="1 2">F202Z8</strain>
    </source>
</reference>
<evidence type="ECO:0000313" key="2">
    <source>
        <dbReference type="Proteomes" id="UP000310017"/>
    </source>
</evidence>
<sequence>MAAQKSDEFYKKLREQLAETSKWPSDYLYKFIVPTDGNKIEQINHIFDNTGAVIELKQSKKGKYTSISITVNRKNPDAVIEKYKEVGRVEGVISL</sequence>
<name>A0A5B7SSS4_9FLAO</name>
<evidence type="ECO:0000313" key="1">
    <source>
        <dbReference type="EMBL" id="QCW99713.1"/>
    </source>
</evidence>
<gene>
    <name evidence="1" type="ORF">FGM00_06220</name>
</gene>
<dbReference type="RefSeq" id="WP_138852065.1">
    <property type="nucleotide sequence ID" value="NZ_CP040710.1"/>
</dbReference>
<dbReference type="OrthoDB" id="5616097at2"/>
<dbReference type="Proteomes" id="UP000310017">
    <property type="component" value="Chromosome"/>
</dbReference>